<dbReference type="GO" id="GO:0005739">
    <property type="term" value="C:mitochondrion"/>
    <property type="evidence" value="ECO:0007669"/>
    <property type="project" value="TreeGrafter"/>
</dbReference>
<dbReference type="InterPro" id="IPR049943">
    <property type="entry name" value="Ser_HO-MeTrfase-like"/>
</dbReference>
<dbReference type="GO" id="GO:0004372">
    <property type="term" value="F:glycine hydroxymethyltransferase activity"/>
    <property type="evidence" value="ECO:0007669"/>
    <property type="project" value="UniProtKB-EC"/>
</dbReference>
<gene>
    <name evidence="5" type="ORF">IFM89_032769</name>
</gene>
<dbReference type="UniPathway" id="UPA00193"/>
<evidence type="ECO:0000259" key="4">
    <source>
        <dbReference type="Pfam" id="PF00464"/>
    </source>
</evidence>
<sequence>MIQLIFYLHCSIKPVLSQFKWVNLVSGAMPSSDINEVKELDRILIIDAKWPTKPREKTKPTKPREKTNWEVDPEVHSLIGKEKQGILKDFLVKGNCDNQILIFIYGSGGVNVQPLSGSSANFAVYTALLSPHDRIMGFDLPHGWLLSHGFLTPNRQVSATSKYFEFMPYKLDKPTDVVGAFLKMDMANISGLVAASVVANPFEDCDVVTTTTHK</sequence>
<keyword evidence="3" id="KW-0663">Pyridoxal phosphate</keyword>
<dbReference type="OrthoDB" id="10265628at2759"/>
<dbReference type="SUPFAM" id="SSF53383">
    <property type="entry name" value="PLP-dependent transferases"/>
    <property type="match status" value="1"/>
</dbReference>
<comment type="caution">
    <text evidence="5">The sequence shown here is derived from an EMBL/GenBank/DDBJ whole genome shotgun (WGS) entry which is preliminary data.</text>
</comment>
<reference evidence="5 6" key="1">
    <citation type="submission" date="2020-10" db="EMBL/GenBank/DDBJ databases">
        <title>The Coptis chinensis genome and diversification of protoberbering-type alkaloids.</title>
        <authorList>
            <person name="Wang B."/>
            <person name="Shu S."/>
            <person name="Song C."/>
            <person name="Liu Y."/>
        </authorList>
    </citation>
    <scope>NUCLEOTIDE SEQUENCE [LARGE SCALE GENOMIC DNA]</scope>
    <source>
        <strain evidence="5">HL-2020</strain>
        <tissue evidence="5">Leaf</tissue>
    </source>
</reference>
<dbReference type="EMBL" id="JADFTS010000007">
    <property type="protein sequence ID" value="KAF9598915.1"/>
    <property type="molecule type" value="Genomic_DNA"/>
</dbReference>
<dbReference type="Proteomes" id="UP000631114">
    <property type="component" value="Unassembled WGS sequence"/>
</dbReference>
<proteinExistence type="predicted"/>
<evidence type="ECO:0000256" key="2">
    <source>
        <dbReference type="ARBA" id="ARBA00001933"/>
    </source>
</evidence>
<accession>A0A835LL42</accession>
<dbReference type="InterPro" id="IPR015424">
    <property type="entry name" value="PyrdxlP-dep_Trfase"/>
</dbReference>
<dbReference type="InterPro" id="IPR039429">
    <property type="entry name" value="SHMT-like_dom"/>
</dbReference>
<comment type="catalytic activity">
    <reaction evidence="1">
        <text>(6R)-5,10-methylene-5,6,7,8-tetrahydrofolate + glycine + H2O = (6S)-5,6,7,8-tetrahydrofolate + L-serine</text>
        <dbReference type="Rhea" id="RHEA:15481"/>
        <dbReference type="ChEBI" id="CHEBI:15377"/>
        <dbReference type="ChEBI" id="CHEBI:15636"/>
        <dbReference type="ChEBI" id="CHEBI:33384"/>
        <dbReference type="ChEBI" id="CHEBI:57305"/>
        <dbReference type="ChEBI" id="CHEBI:57453"/>
        <dbReference type="EC" id="2.1.2.1"/>
    </reaction>
</comment>
<evidence type="ECO:0000313" key="5">
    <source>
        <dbReference type="EMBL" id="KAF9598915.1"/>
    </source>
</evidence>
<protein>
    <recommendedName>
        <fullName evidence="4">Serine hydroxymethyltransferase-like domain-containing protein</fullName>
    </recommendedName>
</protein>
<dbReference type="GO" id="GO:0035999">
    <property type="term" value="P:tetrahydrofolate interconversion"/>
    <property type="evidence" value="ECO:0007669"/>
    <property type="project" value="UniProtKB-UniPathway"/>
</dbReference>
<dbReference type="InterPro" id="IPR015421">
    <property type="entry name" value="PyrdxlP-dep_Trfase_major"/>
</dbReference>
<dbReference type="Pfam" id="PF00464">
    <property type="entry name" value="SHMT"/>
    <property type="match status" value="1"/>
</dbReference>
<evidence type="ECO:0000313" key="6">
    <source>
        <dbReference type="Proteomes" id="UP000631114"/>
    </source>
</evidence>
<dbReference type="GO" id="GO:0030170">
    <property type="term" value="F:pyridoxal phosphate binding"/>
    <property type="evidence" value="ECO:0007669"/>
    <property type="project" value="TreeGrafter"/>
</dbReference>
<feature type="non-terminal residue" evidence="5">
    <location>
        <position position="214"/>
    </location>
</feature>
<name>A0A835LL42_9MAGN</name>
<feature type="domain" description="Serine hydroxymethyltransferase-like" evidence="4">
    <location>
        <begin position="109"/>
        <end position="177"/>
    </location>
</feature>
<evidence type="ECO:0000256" key="1">
    <source>
        <dbReference type="ARBA" id="ARBA00001528"/>
    </source>
</evidence>
<dbReference type="PANTHER" id="PTHR11680">
    <property type="entry name" value="SERINE HYDROXYMETHYLTRANSFERASE"/>
    <property type="match status" value="1"/>
</dbReference>
<dbReference type="AlphaFoldDB" id="A0A835LL42"/>
<organism evidence="5 6">
    <name type="scientific">Coptis chinensis</name>
    <dbReference type="NCBI Taxonomy" id="261450"/>
    <lineage>
        <taxon>Eukaryota</taxon>
        <taxon>Viridiplantae</taxon>
        <taxon>Streptophyta</taxon>
        <taxon>Embryophyta</taxon>
        <taxon>Tracheophyta</taxon>
        <taxon>Spermatophyta</taxon>
        <taxon>Magnoliopsida</taxon>
        <taxon>Ranunculales</taxon>
        <taxon>Ranunculaceae</taxon>
        <taxon>Coptidoideae</taxon>
        <taxon>Coptis</taxon>
    </lineage>
</organism>
<dbReference type="PANTHER" id="PTHR11680:SF63">
    <property type="entry name" value="SERINE HYDROXYMETHYLTRANSFERASE 3, CHLOROPLASTIC"/>
    <property type="match status" value="1"/>
</dbReference>
<dbReference type="Gene3D" id="3.40.640.10">
    <property type="entry name" value="Type I PLP-dependent aspartate aminotransferase-like (Major domain)"/>
    <property type="match status" value="2"/>
</dbReference>
<dbReference type="GO" id="GO:0019264">
    <property type="term" value="P:glycine biosynthetic process from serine"/>
    <property type="evidence" value="ECO:0007669"/>
    <property type="project" value="TreeGrafter"/>
</dbReference>
<comment type="cofactor">
    <cofactor evidence="2">
        <name>pyridoxal 5'-phosphate</name>
        <dbReference type="ChEBI" id="CHEBI:597326"/>
    </cofactor>
</comment>
<keyword evidence="6" id="KW-1185">Reference proteome</keyword>
<evidence type="ECO:0000256" key="3">
    <source>
        <dbReference type="ARBA" id="ARBA00022898"/>
    </source>
</evidence>